<feature type="non-terminal residue" evidence="3">
    <location>
        <position position="1"/>
    </location>
</feature>
<gene>
    <name evidence="3" type="ORF">RDB_LOCUS62675</name>
</gene>
<sequence>FHACPPCQLELMETPVHNLNNKGDVVQLLQALERRIAQQEKQYKQHFDQVDSHFERMEKQIELCNRIGRARTMNSSAKHAANPLYPIPFSNSDEQFPATKGEFCNPTGE</sequence>
<dbReference type="Proteomes" id="UP000663850">
    <property type="component" value="Unassembled WGS sequence"/>
</dbReference>
<protein>
    <submittedName>
        <fullName evidence="3">Uncharacterized protein</fullName>
    </submittedName>
</protein>
<accession>A0A8H3BZU6</accession>
<name>A0A8H3BZU6_9AGAM</name>
<reference evidence="3" key="1">
    <citation type="submission" date="2021-01" db="EMBL/GenBank/DDBJ databases">
        <authorList>
            <person name="Kaushik A."/>
        </authorList>
    </citation>
    <scope>NUCLEOTIDE SEQUENCE</scope>
    <source>
        <strain evidence="3">Type strain: AG8-Rh-89/</strain>
    </source>
</reference>
<dbReference type="AlphaFoldDB" id="A0A8H3BZU6"/>
<comment type="caution">
    <text evidence="3">The sequence shown here is derived from an EMBL/GenBank/DDBJ whole genome shotgun (WGS) entry which is preliminary data.</text>
</comment>
<evidence type="ECO:0000313" key="3">
    <source>
        <dbReference type="EMBL" id="CAE6471309.1"/>
    </source>
</evidence>
<evidence type="ECO:0000256" key="1">
    <source>
        <dbReference type="SAM" id="Coils"/>
    </source>
</evidence>
<feature type="region of interest" description="Disordered" evidence="2">
    <location>
        <begin position="86"/>
        <end position="109"/>
    </location>
</feature>
<proteinExistence type="predicted"/>
<keyword evidence="1" id="KW-0175">Coiled coil</keyword>
<dbReference type="EMBL" id="CAJMWZ010003199">
    <property type="protein sequence ID" value="CAE6471309.1"/>
    <property type="molecule type" value="Genomic_DNA"/>
</dbReference>
<organism evidence="3 4">
    <name type="scientific">Rhizoctonia solani</name>
    <dbReference type="NCBI Taxonomy" id="456999"/>
    <lineage>
        <taxon>Eukaryota</taxon>
        <taxon>Fungi</taxon>
        <taxon>Dikarya</taxon>
        <taxon>Basidiomycota</taxon>
        <taxon>Agaricomycotina</taxon>
        <taxon>Agaricomycetes</taxon>
        <taxon>Cantharellales</taxon>
        <taxon>Ceratobasidiaceae</taxon>
        <taxon>Rhizoctonia</taxon>
    </lineage>
</organism>
<evidence type="ECO:0000313" key="4">
    <source>
        <dbReference type="Proteomes" id="UP000663850"/>
    </source>
</evidence>
<feature type="coiled-coil region" evidence="1">
    <location>
        <begin position="22"/>
        <end position="49"/>
    </location>
</feature>
<evidence type="ECO:0000256" key="2">
    <source>
        <dbReference type="SAM" id="MobiDB-lite"/>
    </source>
</evidence>